<evidence type="ECO:0000256" key="1">
    <source>
        <dbReference type="SAM" id="MobiDB-lite"/>
    </source>
</evidence>
<organism evidence="2 3">
    <name type="scientific">Micromonospora yangpuensis</name>
    <dbReference type="NCBI Taxonomy" id="683228"/>
    <lineage>
        <taxon>Bacteria</taxon>
        <taxon>Bacillati</taxon>
        <taxon>Actinomycetota</taxon>
        <taxon>Actinomycetes</taxon>
        <taxon>Micromonosporales</taxon>
        <taxon>Micromonosporaceae</taxon>
        <taxon>Micromonospora</taxon>
    </lineage>
</organism>
<protein>
    <submittedName>
        <fullName evidence="2">Uncharacterized protein</fullName>
    </submittedName>
</protein>
<evidence type="ECO:0000313" key="2">
    <source>
        <dbReference type="EMBL" id="SCL60698.1"/>
    </source>
</evidence>
<feature type="compositionally biased region" description="Pro residues" evidence="1">
    <location>
        <begin position="430"/>
        <end position="443"/>
    </location>
</feature>
<feature type="compositionally biased region" description="Basic and acidic residues" evidence="1">
    <location>
        <begin position="80"/>
        <end position="97"/>
    </location>
</feature>
<evidence type="ECO:0000313" key="3">
    <source>
        <dbReference type="Proteomes" id="UP000198937"/>
    </source>
</evidence>
<feature type="compositionally biased region" description="Pro residues" evidence="1">
    <location>
        <begin position="482"/>
        <end position="492"/>
    </location>
</feature>
<dbReference type="AlphaFoldDB" id="A0A1C6V393"/>
<reference evidence="2 3" key="1">
    <citation type="submission" date="2016-06" db="EMBL/GenBank/DDBJ databases">
        <authorList>
            <person name="Kjaerup R.B."/>
            <person name="Dalgaard T.S."/>
            <person name="Juul-Madsen H.R."/>
        </authorList>
    </citation>
    <scope>NUCLEOTIDE SEQUENCE [LARGE SCALE GENOMIC DNA]</scope>
    <source>
        <strain evidence="2 3">DSM 45577</strain>
    </source>
</reference>
<proteinExistence type="predicted"/>
<feature type="compositionally biased region" description="Polar residues" evidence="1">
    <location>
        <begin position="414"/>
        <end position="423"/>
    </location>
</feature>
<feature type="region of interest" description="Disordered" evidence="1">
    <location>
        <begin position="1"/>
        <end position="101"/>
    </location>
</feature>
<sequence length="492" mass="52157">MQPNGSSSPDRRDDQPRTGRDDPGSSGARTPESPRSEFSVPGPLEQPYPAAGTPTASVAAMTGPTPSIAGTPRPSSSGRQDSDERPFSQARQQEEGRVVLAGEEQEQLRTIREQVWNVLTDPTVINYTGYSVGLGFDAKGREGPDRQFLMAGSAVLIGVDGFVHVGQELGNQVRNLRADNPVEYEKLGRSVVDSSRFFLQIAGPVQTIRSINPDNPNPAVVELDRASAVQAGYWGYAATAASLTSFTLAVRDRMAPARADTTFLQRAGQAFGQALKDPEARSKFVDAIALAIDAEARRQQNPPLIVLGAAVQLGHYAIAAAQAEYQRRGEGPESTLQRVGTVAAKGTMFGAFVGTTARTWLSVDQNNLNPLTTVANRANLRKAWMFSATAAAAAVVTTVDAAVRAWRRPAPDPRQTNAPNSSDTELRQLPAPPAPTTRQPDPPAAGQAVVAAELRLSGSPRGPVEQGRTGSATPVPVVRSTPSPPPGRGTPR</sequence>
<keyword evidence="3" id="KW-1185">Reference proteome</keyword>
<dbReference type="Proteomes" id="UP000198937">
    <property type="component" value="Unassembled WGS sequence"/>
</dbReference>
<accession>A0A1C6V393</accession>
<feature type="compositionally biased region" description="Basic and acidic residues" evidence="1">
    <location>
        <begin position="9"/>
        <end position="23"/>
    </location>
</feature>
<feature type="region of interest" description="Disordered" evidence="1">
    <location>
        <begin position="407"/>
        <end position="492"/>
    </location>
</feature>
<name>A0A1C6V393_9ACTN</name>
<gene>
    <name evidence="2" type="ORF">GA0070617_4450</name>
</gene>
<dbReference type="EMBL" id="FMIA01000002">
    <property type="protein sequence ID" value="SCL60698.1"/>
    <property type="molecule type" value="Genomic_DNA"/>
</dbReference>